<dbReference type="AlphaFoldDB" id="A0A0G4PW46"/>
<evidence type="ECO:0000313" key="1">
    <source>
        <dbReference type="EMBL" id="CRL30737.1"/>
    </source>
</evidence>
<evidence type="ECO:0000313" key="2">
    <source>
        <dbReference type="Proteomes" id="UP000053732"/>
    </source>
</evidence>
<organism evidence="1 2">
    <name type="scientific">Penicillium camemberti (strain FM 013)</name>
    <dbReference type="NCBI Taxonomy" id="1429867"/>
    <lineage>
        <taxon>Eukaryota</taxon>
        <taxon>Fungi</taxon>
        <taxon>Dikarya</taxon>
        <taxon>Ascomycota</taxon>
        <taxon>Pezizomycotina</taxon>
        <taxon>Eurotiomycetes</taxon>
        <taxon>Eurotiomycetidae</taxon>
        <taxon>Eurotiales</taxon>
        <taxon>Aspergillaceae</taxon>
        <taxon>Penicillium</taxon>
    </lineage>
</organism>
<sequence>MIESTGTYSRDPRILHRLQSRSCARILANAGAFGCFRLVDEARAAPTWAP</sequence>
<keyword evidence="2" id="KW-1185">Reference proteome</keyword>
<gene>
    <name evidence="1" type="ORF">PCAMFM013_S058g000014</name>
</gene>
<name>A0A0G4PW46_PENC3</name>
<dbReference type="Proteomes" id="UP000053732">
    <property type="component" value="Unassembled WGS sequence"/>
</dbReference>
<accession>A0A0G4PW46</accession>
<reference evidence="1 2" key="1">
    <citation type="journal article" date="2014" name="Nat. Commun.">
        <title>Multiple recent horizontal transfers of a large genomic region in cheese making fungi.</title>
        <authorList>
            <person name="Cheeseman K."/>
            <person name="Ropars J."/>
            <person name="Renault P."/>
            <person name="Dupont J."/>
            <person name="Gouzy J."/>
            <person name="Branca A."/>
            <person name="Abraham A.L."/>
            <person name="Ceppi M."/>
            <person name="Conseiller E."/>
            <person name="Debuchy R."/>
            <person name="Malagnac F."/>
            <person name="Goarin A."/>
            <person name="Silar P."/>
            <person name="Lacoste S."/>
            <person name="Sallet E."/>
            <person name="Bensimon A."/>
            <person name="Giraud T."/>
            <person name="Brygoo Y."/>
        </authorList>
    </citation>
    <scope>NUCLEOTIDE SEQUENCE [LARGE SCALE GENOMIC DNA]</scope>
    <source>
        <strain evidence="2">FM 013</strain>
    </source>
</reference>
<dbReference type="EMBL" id="HG793191">
    <property type="protein sequence ID" value="CRL30737.1"/>
    <property type="molecule type" value="Genomic_DNA"/>
</dbReference>
<protein>
    <submittedName>
        <fullName evidence="1">Str. FM013</fullName>
    </submittedName>
</protein>
<proteinExistence type="predicted"/>